<evidence type="ECO:0000313" key="5">
    <source>
        <dbReference type="EMBL" id="GFR50434.1"/>
    </source>
</evidence>
<organism evidence="5 6">
    <name type="scientific">Astrephomene gubernaculifera</name>
    <dbReference type="NCBI Taxonomy" id="47775"/>
    <lineage>
        <taxon>Eukaryota</taxon>
        <taxon>Viridiplantae</taxon>
        <taxon>Chlorophyta</taxon>
        <taxon>core chlorophytes</taxon>
        <taxon>Chlorophyceae</taxon>
        <taxon>CS clade</taxon>
        <taxon>Chlamydomonadales</taxon>
        <taxon>Astrephomenaceae</taxon>
        <taxon>Astrephomene</taxon>
    </lineage>
</organism>
<name>A0AAD3HQU2_9CHLO</name>
<feature type="coiled-coil region" evidence="2">
    <location>
        <begin position="9"/>
        <end position="54"/>
    </location>
</feature>
<feature type="domain" description="ODAD1 central coiled coil region" evidence="4">
    <location>
        <begin position="340"/>
        <end position="456"/>
    </location>
</feature>
<dbReference type="InterPro" id="IPR051876">
    <property type="entry name" value="ODA-DC/CCD"/>
</dbReference>
<reference evidence="5 6" key="1">
    <citation type="journal article" date="2021" name="Sci. Rep.">
        <title>Genome sequencing of the multicellular alga Astrephomene provides insights into convergent evolution of germ-soma differentiation.</title>
        <authorList>
            <person name="Yamashita S."/>
            <person name="Yamamoto K."/>
            <person name="Matsuzaki R."/>
            <person name="Suzuki S."/>
            <person name="Yamaguchi H."/>
            <person name="Hirooka S."/>
            <person name="Minakuchi Y."/>
            <person name="Miyagishima S."/>
            <person name="Kawachi M."/>
            <person name="Toyoda A."/>
            <person name="Nozaki H."/>
        </authorList>
    </citation>
    <scope>NUCLEOTIDE SEQUENCE [LARGE SCALE GENOMIC DNA]</scope>
    <source>
        <strain evidence="5 6">NIES-4017</strain>
    </source>
</reference>
<feature type="coiled-coil region" evidence="2">
    <location>
        <begin position="376"/>
        <end position="403"/>
    </location>
</feature>
<evidence type="ECO:0000256" key="2">
    <source>
        <dbReference type="SAM" id="Coils"/>
    </source>
</evidence>
<protein>
    <recommendedName>
        <fullName evidence="4">ODAD1 central coiled coil region domain-containing protein</fullName>
    </recommendedName>
</protein>
<keyword evidence="1 2" id="KW-0175">Coiled coil</keyword>
<accession>A0AAD3HQU2</accession>
<feature type="region of interest" description="Disordered" evidence="3">
    <location>
        <begin position="526"/>
        <end position="636"/>
    </location>
</feature>
<dbReference type="InterPro" id="IPR049258">
    <property type="entry name" value="ODAD1_CC"/>
</dbReference>
<sequence length="636" mass="65028">MASSTAPLVHELQARIRELEATRKSRTEEASRIIASQRTTIDRLRSENQRLAADLAAVGSADAAAIAALVATGAAAPSVMVKPTGLTPAQTERADRLMEVADTYNRKIEVEQRQLESLEREVELAQAQLLAARRDMGGYSGAKALTVAPVKAIKALETRLDGAQRRFNEHIAANRDLKQQIDAATRRQAGLEQVRSQLDREVASLAGEVAALQEGVRVAQEARQEAMAQIAALRVAEDAEAAAFEVEVRELAACQAADERLLQAQAVRLTKAVEAAEAAGEAAGSPKAAAAGAAGAEGLGSGGGGAAAAGGLGTVSSSSVIATPAEPLDLDLLEQGVGVEAAALQLQRAAGLSSLPETLSHYSSLEQLSFDLFSACNEANERIAALGREVRQMEAELRQMESDAVAGRQHEAIRQVLARRDAAVRRGEALTERRSALDRRIAMLRTGIYTCLRKLGAAAAAQAWEASAPSATSSSSGASAAAAAAVPSPPPHPSVAACAHVMAGLAVLEQRAAAVIAVQGTMVGRSSSLSRQGAGGGPGSRPPSGPPSSSAAAAQQRRPSASAAGTAAAAAAAAGQAATAAINAPATSNGGGGSSGGGAGGGGREYELINESDEEDEVPLTREQIQARSASIHRTE</sequence>
<feature type="domain" description="ODAD1 central coiled coil region" evidence="4">
    <location>
        <begin position="151"/>
        <end position="279"/>
    </location>
</feature>
<evidence type="ECO:0000256" key="3">
    <source>
        <dbReference type="SAM" id="MobiDB-lite"/>
    </source>
</evidence>
<evidence type="ECO:0000259" key="4">
    <source>
        <dbReference type="Pfam" id="PF21773"/>
    </source>
</evidence>
<evidence type="ECO:0000256" key="1">
    <source>
        <dbReference type="ARBA" id="ARBA00023054"/>
    </source>
</evidence>
<dbReference type="Pfam" id="PF21773">
    <property type="entry name" value="ODAD1_CC"/>
    <property type="match status" value="2"/>
</dbReference>
<feature type="coiled-coil region" evidence="2">
    <location>
        <begin position="94"/>
        <end position="201"/>
    </location>
</feature>
<proteinExistence type="predicted"/>
<comment type="caution">
    <text evidence="5">The sequence shown here is derived from an EMBL/GenBank/DDBJ whole genome shotgun (WGS) entry which is preliminary data.</text>
</comment>
<evidence type="ECO:0000313" key="6">
    <source>
        <dbReference type="Proteomes" id="UP001054857"/>
    </source>
</evidence>
<dbReference type="Proteomes" id="UP001054857">
    <property type="component" value="Unassembled WGS sequence"/>
</dbReference>
<gene>
    <name evidence="5" type="ORF">Agub_g12655</name>
</gene>
<dbReference type="AlphaFoldDB" id="A0AAD3HQU2"/>
<keyword evidence="6" id="KW-1185">Reference proteome</keyword>
<dbReference type="PANTHER" id="PTHR21694">
    <property type="entry name" value="COILED-COIL DOMAIN-CONTAINING PROTEIN 63"/>
    <property type="match status" value="1"/>
</dbReference>
<feature type="compositionally biased region" description="Gly residues" evidence="3">
    <location>
        <begin position="589"/>
        <end position="603"/>
    </location>
</feature>
<feature type="compositionally biased region" description="Acidic residues" evidence="3">
    <location>
        <begin position="608"/>
        <end position="618"/>
    </location>
</feature>
<dbReference type="PANTHER" id="PTHR21694:SF18">
    <property type="entry name" value="COILED-COIL DOMAIN-CONTAINING PROTEIN 63"/>
    <property type="match status" value="1"/>
</dbReference>
<feature type="compositionally biased region" description="Low complexity" evidence="3">
    <location>
        <begin position="547"/>
        <end position="588"/>
    </location>
</feature>
<dbReference type="EMBL" id="BMAR01000037">
    <property type="protein sequence ID" value="GFR50434.1"/>
    <property type="molecule type" value="Genomic_DNA"/>
</dbReference>